<dbReference type="InterPro" id="IPR016181">
    <property type="entry name" value="Acyl_CoA_acyltransferase"/>
</dbReference>
<comment type="catalytic activity">
    <reaction evidence="5">
        <text>N-terminal L-alanyl-[ribosomal protein bS18] + acetyl-CoA = N-terminal N(alpha)-acetyl-L-alanyl-[ribosomal protein bS18] + CoA + H(+)</text>
        <dbReference type="Rhea" id="RHEA:43756"/>
        <dbReference type="Rhea" id="RHEA-COMP:10676"/>
        <dbReference type="Rhea" id="RHEA-COMP:10677"/>
        <dbReference type="ChEBI" id="CHEBI:15378"/>
        <dbReference type="ChEBI" id="CHEBI:57287"/>
        <dbReference type="ChEBI" id="CHEBI:57288"/>
        <dbReference type="ChEBI" id="CHEBI:64718"/>
        <dbReference type="ChEBI" id="CHEBI:83683"/>
        <dbReference type="EC" id="2.3.1.266"/>
    </reaction>
</comment>
<dbReference type="NCBIfam" id="TIGR01575">
    <property type="entry name" value="rimI"/>
    <property type="match status" value="1"/>
</dbReference>
<protein>
    <recommendedName>
        <fullName evidence="5">[Ribosomal protein bS18]-alanine N-acetyltransferase</fullName>
        <ecNumber evidence="5">2.3.1.266</ecNumber>
    </recommendedName>
</protein>
<dbReference type="SUPFAM" id="SSF55729">
    <property type="entry name" value="Acyl-CoA N-acyltransferases (Nat)"/>
    <property type="match status" value="1"/>
</dbReference>
<dbReference type="InterPro" id="IPR006464">
    <property type="entry name" value="AcTrfase_RimI/Ard1"/>
</dbReference>
<comment type="function">
    <text evidence="5">Acetylates the N-terminal alanine of ribosomal protein bS18.</text>
</comment>
<dbReference type="GO" id="GO:0008999">
    <property type="term" value="F:protein-N-terminal-alanine acetyltransferase activity"/>
    <property type="evidence" value="ECO:0007669"/>
    <property type="project" value="UniProtKB-EC"/>
</dbReference>
<dbReference type="GO" id="GO:0005737">
    <property type="term" value="C:cytoplasm"/>
    <property type="evidence" value="ECO:0007669"/>
    <property type="project" value="UniProtKB-SubCell"/>
</dbReference>
<dbReference type="Pfam" id="PF00583">
    <property type="entry name" value="Acetyltransf_1"/>
    <property type="match status" value="1"/>
</dbReference>
<dbReference type="PROSITE" id="PS51186">
    <property type="entry name" value="GNAT"/>
    <property type="match status" value="1"/>
</dbReference>
<evidence type="ECO:0000256" key="1">
    <source>
        <dbReference type="ARBA" id="ARBA00005395"/>
    </source>
</evidence>
<dbReference type="PANTHER" id="PTHR43420:SF44">
    <property type="entry name" value="ACETYLTRANSFERASE YPEA"/>
    <property type="match status" value="1"/>
</dbReference>
<dbReference type="Gene3D" id="3.40.630.30">
    <property type="match status" value="1"/>
</dbReference>
<dbReference type="EMBL" id="RBID01000017">
    <property type="protein sequence ID" value="RKQ55337.1"/>
    <property type="molecule type" value="Genomic_DNA"/>
</dbReference>
<keyword evidence="3 7" id="KW-0808">Transferase</keyword>
<evidence type="ECO:0000259" key="6">
    <source>
        <dbReference type="PROSITE" id="PS51186"/>
    </source>
</evidence>
<feature type="domain" description="N-acetyltransferase" evidence="6">
    <location>
        <begin position="2"/>
        <end position="149"/>
    </location>
</feature>
<dbReference type="PANTHER" id="PTHR43420">
    <property type="entry name" value="ACETYLTRANSFERASE"/>
    <property type="match status" value="1"/>
</dbReference>
<sequence length="149" mass="16089">MAELRRLSDPALAEALHGLEAAVCAHPWATAVYAQTLASASERVQVLQPADAWLAVLVSEQILDELHIHNIFVPLAMQRRGHARAVLQAALAEAQAAGASRCLLEVRAGNAAAIGLYRSLGFVDCGVRKGYYRHEHGREDALLMECPLS</sequence>
<dbReference type="InterPro" id="IPR000182">
    <property type="entry name" value="GNAT_dom"/>
</dbReference>
<dbReference type="Proteomes" id="UP000279384">
    <property type="component" value="Unassembled WGS sequence"/>
</dbReference>
<dbReference type="RefSeq" id="WP_120811407.1">
    <property type="nucleotide sequence ID" value="NZ_RBID01000017.1"/>
</dbReference>
<evidence type="ECO:0000313" key="8">
    <source>
        <dbReference type="Proteomes" id="UP000279384"/>
    </source>
</evidence>
<keyword evidence="4" id="KW-0012">Acyltransferase</keyword>
<accession>A0A495B2Z4</accession>
<evidence type="ECO:0000256" key="3">
    <source>
        <dbReference type="ARBA" id="ARBA00022679"/>
    </source>
</evidence>
<dbReference type="EC" id="2.3.1.266" evidence="5"/>
<gene>
    <name evidence="7" type="ORF">C8E02_2710</name>
</gene>
<dbReference type="AlphaFoldDB" id="A0A495B2Z4"/>
<dbReference type="InterPro" id="IPR050680">
    <property type="entry name" value="YpeA/RimI_acetyltransf"/>
</dbReference>
<evidence type="ECO:0000256" key="2">
    <source>
        <dbReference type="ARBA" id="ARBA00022490"/>
    </source>
</evidence>
<name>A0A495B2Z4_VOGIN</name>
<comment type="similarity">
    <text evidence="1 5">Belongs to the acetyltransferase family. RimI subfamily.</text>
</comment>
<keyword evidence="2 5" id="KW-0963">Cytoplasm</keyword>
<comment type="caution">
    <text evidence="7">The sequence shown here is derived from an EMBL/GenBank/DDBJ whole genome shotgun (WGS) entry which is preliminary data.</text>
</comment>
<proteinExistence type="inferred from homology"/>
<evidence type="ECO:0000256" key="4">
    <source>
        <dbReference type="ARBA" id="ARBA00023315"/>
    </source>
</evidence>
<evidence type="ECO:0000313" key="7">
    <source>
        <dbReference type="EMBL" id="RKQ55337.1"/>
    </source>
</evidence>
<comment type="subcellular location">
    <subcellularLocation>
        <location evidence="5">Cytoplasm</location>
    </subcellularLocation>
</comment>
<organism evidence="7 8">
    <name type="scientific">Vogesella indigofera</name>
    <name type="common">Pseudomonas indigofera</name>
    <dbReference type="NCBI Taxonomy" id="45465"/>
    <lineage>
        <taxon>Bacteria</taxon>
        <taxon>Pseudomonadati</taxon>
        <taxon>Pseudomonadota</taxon>
        <taxon>Betaproteobacteria</taxon>
        <taxon>Neisseriales</taxon>
        <taxon>Chromobacteriaceae</taxon>
        <taxon>Vogesella</taxon>
    </lineage>
</organism>
<reference evidence="7 8" key="1">
    <citation type="submission" date="2018-10" db="EMBL/GenBank/DDBJ databases">
        <title>Genomic Encyclopedia of Type Strains, Phase IV (KMG-IV): sequencing the most valuable type-strain genomes for metagenomic binning, comparative biology and taxonomic classification.</title>
        <authorList>
            <person name="Goeker M."/>
        </authorList>
    </citation>
    <scope>NUCLEOTIDE SEQUENCE [LARGE SCALE GENOMIC DNA]</scope>
    <source>
        <strain evidence="7 8">DSM 3303</strain>
    </source>
</reference>
<evidence type="ECO:0000256" key="5">
    <source>
        <dbReference type="RuleBase" id="RU363094"/>
    </source>
</evidence>